<keyword evidence="3" id="KW-1185">Reference proteome</keyword>
<keyword evidence="1" id="KW-0812">Transmembrane</keyword>
<organism evidence="2 3">
    <name type="scientific">Ilex paraguariensis</name>
    <name type="common">yerba mate</name>
    <dbReference type="NCBI Taxonomy" id="185542"/>
    <lineage>
        <taxon>Eukaryota</taxon>
        <taxon>Viridiplantae</taxon>
        <taxon>Streptophyta</taxon>
        <taxon>Embryophyta</taxon>
        <taxon>Tracheophyta</taxon>
        <taxon>Spermatophyta</taxon>
        <taxon>Magnoliopsida</taxon>
        <taxon>eudicotyledons</taxon>
        <taxon>Gunneridae</taxon>
        <taxon>Pentapetalae</taxon>
        <taxon>asterids</taxon>
        <taxon>campanulids</taxon>
        <taxon>Aquifoliales</taxon>
        <taxon>Aquifoliaceae</taxon>
        <taxon>Ilex</taxon>
    </lineage>
</organism>
<evidence type="ECO:0000313" key="3">
    <source>
        <dbReference type="Proteomes" id="UP001642360"/>
    </source>
</evidence>
<reference evidence="2 3" key="1">
    <citation type="submission" date="2024-02" db="EMBL/GenBank/DDBJ databases">
        <authorList>
            <person name="Vignale AGUSTIN F."/>
            <person name="Sosa J E."/>
            <person name="Modenutti C."/>
        </authorList>
    </citation>
    <scope>NUCLEOTIDE SEQUENCE [LARGE SCALE GENOMIC DNA]</scope>
</reference>
<dbReference type="Proteomes" id="UP001642360">
    <property type="component" value="Unassembled WGS sequence"/>
</dbReference>
<keyword evidence="1" id="KW-0472">Membrane</keyword>
<comment type="caution">
    <text evidence="2">The sequence shown here is derived from an EMBL/GenBank/DDBJ whole genome shotgun (WGS) entry which is preliminary data.</text>
</comment>
<feature type="transmembrane region" description="Helical" evidence="1">
    <location>
        <begin position="22"/>
        <end position="46"/>
    </location>
</feature>
<protein>
    <submittedName>
        <fullName evidence="2">Uncharacterized protein</fullName>
    </submittedName>
</protein>
<dbReference type="AlphaFoldDB" id="A0ABC8QSA0"/>
<accession>A0ABC8QSA0</accession>
<sequence length="78" mass="9034">MTFSNGLDFLLKPVLHYYSRQMIGIFGSLYCLILGLFFMTSASCCVQSKSPRREGVQILWSGYARDCVHLWEEFFPNL</sequence>
<keyword evidence="1" id="KW-1133">Transmembrane helix</keyword>
<evidence type="ECO:0000313" key="2">
    <source>
        <dbReference type="EMBL" id="CAK9133213.1"/>
    </source>
</evidence>
<dbReference type="EMBL" id="CAUOFW020000001">
    <property type="protein sequence ID" value="CAK9133213.1"/>
    <property type="molecule type" value="Genomic_DNA"/>
</dbReference>
<proteinExistence type="predicted"/>
<evidence type="ECO:0000256" key="1">
    <source>
        <dbReference type="SAM" id="Phobius"/>
    </source>
</evidence>
<name>A0ABC8QSA0_9AQUA</name>
<gene>
    <name evidence="2" type="ORF">ILEXP_LOCUS88</name>
</gene>